<keyword evidence="2" id="KW-1185">Reference proteome</keyword>
<name>A0A7J6WB79_THATH</name>
<dbReference type="EMBL" id="JABWDY010019794">
    <property type="protein sequence ID" value="KAF5193645.1"/>
    <property type="molecule type" value="Genomic_DNA"/>
</dbReference>
<evidence type="ECO:0000313" key="1">
    <source>
        <dbReference type="EMBL" id="KAF5193645.1"/>
    </source>
</evidence>
<dbReference type="Proteomes" id="UP000554482">
    <property type="component" value="Unassembled WGS sequence"/>
</dbReference>
<feature type="non-terminal residue" evidence="1">
    <location>
        <position position="73"/>
    </location>
</feature>
<organism evidence="1 2">
    <name type="scientific">Thalictrum thalictroides</name>
    <name type="common">Rue-anemone</name>
    <name type="synonym">Anemone thalictroides</name>
    <dbReference type="NCBI Taxonomy" id="46969"/>
    <lineage>
        <taxon>Eukaryota</taxon>
        <taxon>Viridiplantae</taxon>
        <taxon>Streptophyta</taxon>
        <taxon>Embryophyta</taxon>
        <taxon>Tracheophyta</taxon>
        <taxon>Spermatophyta</taxon>
        <taxon>Magnoliopsida</taxon>
        <taxon>Ranunculales</taxon>
        <taxon>Ranunculaceae</taxon>
        <taxon>Thalictroideae</taxon>
        <taxon>Thalictrum</taxon>
    </lineage>
</organism>
<sequence>MSTPNPDDSVDVGASSTTLITIDESTADKEVEQIDEVTVPSEENQITGSETNRQKRKFSTVWEDVIDVMENGQ</sequence>
<gene>
    <name evidence="1" type="ORF">FRX31_016768</name>
</gene>
<reference evidence="1 2" key="1">
    <citation type="submission" date="2020-06" db="EMBL/GenBank/DDBJ databases">
        <title>Transcriptomic and genomic resources for Thalictrum thalictroides and T. hernandezii: Facilitating candidate gene discovery in an emerging model plant lineage.</title>
        <authorList>
            <person name="Arias T."/>
            <person name="Riano-Pachon D.M."/>
            <person name="Di Stilio V.S."/>
        </authorList>
    </citation>
    <scope>NUCLEOTIDE SEQUENCE [LARGE SCALE GENOMIC DNA]</scope>
    <source>
        <strain evidence="2">cv. WT478/WT964</strain>
        <tissue evidence="1">Leaves</tissue>
    </source>
</reference>
<proteinExistence type="predicted"/>
<protein>
    <submittedName>
        <fullName evidence="1">Uncharacterized protein</fullName>
    </submittedName>
</protein>
<comment type="caution">
    <text evidence="1">The sequence shown here is derived from an EMBL/GenBank/DDBJ whole genome shotgun (WGS) entry which is preliminary data.</text>
</comment>
<evidence type="ECO:0000313" key="2">
    <source>
        <dbReference type="Proteomes" id="UP000554482"/>
    </source>
</evidence>
<dbReference type="AlphaFoldDB" id="A0A7J6WB79"/>
<accession>A0A7J6WB79</accession>